<feature type="region of interest" description="Disordered" evidence="1">
    <location>
        <begin position="1166"/>
        <end position="1291"/>
    </location>
</feature>
<feature type="compositionally biased region" description="Basic and acidic residues" evidence="1">
    <location>
        <begin position="1281"/>
        <end position="1291"/>
    </location>
</feature>
<evidence type="ECO:0000256" key="2">
    <source>
        <dbReference type="SAM" id="Phobius"/>
    </source>
</evidence>
<dbReference type="InterPro" id="IPR029044">
    <property type="entry name" value="Nucleotide-diphossugar_trans"/>
</dbReference>
<dbReference type="GO" id="GO:0016757">
    <property type="term" value="F:glycosyltransferase activity"/>
    <property type="evidence" value="ECO:0007669"/>
    <property type="project" value="UniProtKB-KW"/>
</dbReference>
<name>A0ABS7Q1B3_9ACTN</name>
<accession>A0ABS7Q1B3</accession>
<evidence type="ECO:0000256" key="1">
    <source>
        <dbReference type="SAM" id="MobiDB-lite"/>
    </source>
</evidence>
<feature type="transmembrane region" description="Helical" evidence="2">
    <location>
        <begin position="715"/>
        <end position="733"/>
    </location>
</feature>
<feature type="compositionally biased region" description="Gly residues" evidence="1">
    <location>
        <begin position="1261"/>
        <end position="1270"/>
    </location>
</feature>
<keyword evidence="2" id="KW-1133">Transmembrane helix</keyword>
<evidence type="ECO:0000313" key="4">
    <source>
        <dbReference type="Proteomes" id="UP000778578"/>
    </source>
</evidence>
<dbReference type="RefSeq" id="WP_222960837.1">
    <property type="nucleotide sequence ID" value="NZ_JAINZZ010000003.1"/>
</dbReference>
<feature type="transmembrane region" description="Helical" evidence="2">
    <location>
        <begin position="444"/>
        <end position="462"/>
    </location>
</feature>
<keyword evidence="3" id="KW-0808">Transferase</keyword>
<feature type="transmembrane region" description="Helical" evidence="2">
    <location>
        <begin position="550"/>
        <end position="571"/>
    </location>
</feature>
<feature type="transmembrane region" description="Helical" evidence="2">
    <location>
        <begin position="801"/>
        <end position="822"/>
    </location>
</feature>
<dbReference type="Proteomes" id="UP000778578">
    <property type="component" value="Unassembled WGS sequence"/>
</dbReference>
<keyword evidence="2" id="KW-0472">Membrane</keyword>
<dbReference type="Pfam" id="PF13641">
    <property type="entry name" value="Glyco_tranf_2_3"/>
    <property type="match status" value="1"/>
</dbReference>
<evidence type="ECO:0000313" key="3">
    <source>
        <dbReference type="EMBL" id="MBY8876926.1"/>
    </source>
</evidence>
<proteinExistence type="predicted"/>
<feature type="transmembrane region" description="Helical" evidence="2">
    <location>
        <begin position="313"/>
        <end position="334"/>
    </location>
</feature>
<keyword evidence="2" id="KW-0812">Transmembrane</keyword>
<keyword evidence="3" id="KW-0328">Glycosyltransferase</keyword>
<dbReference type="SUPFAM" id="SSF53448">
    <property type="entry name" value="Nucleotide-diphospho-sugar transferases"/>
    <property type="match status" value="1"/>
</dbReference>
<organism evidence="3 4">
    <name type="scientific">Actinacidiphila acidipaludis</name>
    <dbReference type="NCBI Taxonomy" id="2873382"/>
    <lineage>
        <taxon>Bacteria</taxon>
        <taxon>Bacillati</taxon>
        <taxon>Actinomycetota</taxon>
        <taxon>Actinomycetes</taxon>
        <taxon>Kitasatosporales</taxon>
        <taxon>Streptomycetaceae</taxon>
        <taxon>Actinacidiphila</taxon>
    </lineage>
</organism>
<sequence length="1291" mass="134141">MSVNSPAPAAHPAGTPEFPRHVVTAVLVAHDGARWLRQALDGLLTQDRPVQDVIAADTGSADESARLLVDALGDQRVLHLARRTGFGAAVDEAVRTVPAPTPEQLPYLAPHSSGWDPVSRTWNDEPYDEGDRPHGEPVQWLWLLHDDCEPDPGALAALLRTADSTPSAAVIGPKLRSWYDRRQLLEVGVSIARSGRRWTGLERREQDQGQHDQVRPVLSVSSAGMLVRRDVWEELGGFDRRLPLMRDDVDFCWRAQAAGHTVLVAPDAVLRHAEAASRERRPVDCAGRSAVNPHRVDKAGAVYTLLANTRGPLLPYVFLRIVVGTMLRTLAYLVGKVPGQAVDEIVGLMSVLLRPGRLLGARQRRGRGTVPPSELRPLFPPPGATVRATVDQVVSNIAGRADASTAAVGRHGGGVESGPGDEDGEFLEVEQFARLKRLARKPGPVLFAVLLVVSLAACRSLLGGGTLSGGALLPAGSGASDLWGSYAGSWHALGTGGTQSAPPYLAVLALFATVLFGSTSLTLTLFLVASVPLAGVSAYFASRPLVESRLLRAWGSVAYAFLPAATGALAGGRLGTAVLAILLPLMARAAVAYAGLQLSPAAIERGVRPGWRSTWALALMLTFTTAFTPVTWLIALTLAAAVLGWRLATGAAQLVVPHVVRSAAVVVTPLVLLAPWSLTLLSHPGRLLHEAGLVYGTKSASGVDLLLLSPGGPKASGGFLLVGVVLAALAALMRGTRRTAITAAWAAALAGLLFAVVENGEDWAGPATLVYGLALLAAAAVGAEGAKERIAASGFGWRQPVAGLIALAAVAAPLLAAFTWVVDGANGPIRRGDPQQVPAFVAEEATTRDQPRTLVLNGTPGDVTYALVRGSGAQIGDAELAAGAPADPALDTVVANLVAGSGADQGSRLAGYAIRYVLAQKGSPRSFGRILDSTPGISRVSQTDGSELWRVDTTVSRITITSNGAQPIGVPSGRVEAHTTVPSGPSGRVLRLADSAAAGWHATLDGTALTPTTVDGWAQGFDLPSSGGRLDVTYEEPVAHIGWLGAQAFLLLLTIVLALPGRRRDVDDDLPEAEAPAAAIPAQASGEGRRARRLQAAAEAEAAAQAAEGDDAPEAAEAAEEGAPGEAVHAAAGMGEQTAYGTGDGAYDPYAAPAGADYGYQEGYADPAYAQAGDPSGQWDGQQGYPDQNAGYGTGQGTYPEGYGYVPQQPGYDPYAAGPDGAPGYGGEQGYDAQGGYPGQNGYPDQGYGEQDQYGEQDGYGEQGYPGQTGHGDPAGYYAEGDQHRDGSDHR</sequence>
<feature type="compositionally biased region" description="Acidic residues" evidence="1">
    <location>
        <begin position="1108"/>
        <end position="1120"/>
    </location>
</feature>
<feature type="region of interest" description="Disordered" evidence="1">
    <location>
        <begin position="1103"/>
        <end position="1128"/>
    </location>
</feature>
<comment type="caution">
    <text evidence="3">The sequence shown here is derived from an EMBL/GenBank/DDBJ whole genome shotgun (WGS) entry which is preliminary data.</text>
</comment>
<feature type="compositionally biased region" description="Low complexity" evidence="1">
    <location>
        <begin position="1242"/>
        <end position="1257"/>
    </location>
</feature>
<reference evidence="3 4" key="1">
    <citation type="submission" date="2021-08" db="EMBL/GenBank/DDBJ databases">
        <title>WGS of actinomycetes from Thailand.</title>
        <authorList>
            <person name="Thawai C."/>
        </authorList>
    </citation>
    <scope>NUCLEOTIDE SEQUENCE [LARGE SCALE GENOMIC DNA]</scope>
    <source>
        <strain evidence="3 4">PLK6-54</strain>
    </source>
</reference>
<dbReference type="PANTHER" id="PTHR43685:SF3">
    <property type="entry name" value="SLR2126 PROTEIN"/>
    <property type="match status" value="1"/>
</dbReference>
<feature type="transmembrane region" description="Helical" evidence="2">
    <location>
        <begin position="763"/>
        <end position="781"/>
    </location>
</feature>
<dbReference type="InterPro" id="IPR050834">
    <property type="entry name" value="Glycosyltransf_2"/>
</dbReference>
<feature type="transmembrane region" description="Helical" evidence="2">
    <location>
        <begin position="504"/>
        <end position="529"/>
    </location>
</feature>
<protein>
    <submittedName>
        <fullName evidence="3">Glycosyltransferase</fullName>
        <ecNumber evidence="3">2.4.-.-</ecNumber>
    </submittedName>
</protein>
<feature type="transmembrane region" description="Helical" evidence="2">
    <location>
        <begin position="617"/>
        <end position="643"/>
    </location>
</feature>
<gene>
    <name evidence="3" type="ORF">K7862_04630</name>
</gene>
<dbReference type="EC" id="2.4.-.-" evidence="3"/>
<dbReference type="PANTHER" id="PTHR43685">
    <property type="entry name" value="GLYCOSYLTRANSFERASE"/>
    <property type="match status" value="1"/>
</dbReference>
<feature type="transmembrane region" description="Helical" evidence="2">
    <location>
        <begin position="740"/>
        <end position="757"/>
    </location>
</feature>
<dbReference type="Gene3D" id="3.90.550.10">
    <property type="entry name" value="Spore Coat Polysaccharide Biosynthesis Protein SpsA, Chain A"/>
    <property type="match status" value="1"/>
</dbReference>
<feature type="transmembrane region" description="Helical" evidence="2">
    <location>
        <begin position="663"/>
        <end position="681"/>
    </location>
</feature>
<feature type="compositionally biased region" description="Low complexity" evidence="1">
    <location>
        <begin position="1210"/>
        <end position="1220"/>
    </location>
</feature>
<keyword evidence="4" id="KW-1185">Reference proteome</keyword>
<dbReference type="EMBL" id="JAINZZ010000003">
    <property type="protein sequence ID" value="MBY8876926.1"/>
    <property type="molecule type" value="Genomic_DNA"/>
</dbReference>